<feature type="transmembrane region" description="Helical" evidence="1">
    <location>
        <begin position="38"/>
        <end position="62"/>
    </location>
</feature>
<gene>
    <name evidence="2" type="ORF">PQJ61_14150</name>
</gene>
<evidence type="ECO:0000313" key="2">
    <source>
        <dbReference type="EMBL" id="MDC7227904.1"/>
    </source>
</evidence>
<dbReference type="EMBL" id="JAQQAL010000035">
    <property type="protein sequence ID" value="MDC7227904.1"/>
    <property type="molecule type" value="Genomic_DNA"/>
</dbReference>
<evidence type="ECO:0000256" key="1">
    <source>
        <dbReference type="SAM" id="Phobius"/>
    </source>
</evidence>
<proteinExistence type="predicted"/>
<feature type="transmembrane region" description="Helical" evidence="1">
    <location>
        <begin position="12"/>
        <end position="32"/>
    </location>
</feature>
<protein>
    <submittedName>
        <fullName evidence="2">Uncharacterized protein</fullName>
    </submittedName>
</protein>
<keyword evidence="1" id="KW-1133">Transmembrane helix</keyword>
<name>A0AAJ1IGR9_9SPIO</name>
<evidence type="ECO:0000313" key="3">
    <source>
        <dbReference type="Proteomes" id="UP001221217"/>
    </source>
</evidence>
<dbReference type="AlphaFoldDB" id="A0AAJ1IGR9"/>
<accession>A0AAJ1IGR9</accession>
<keyword evidence="1" id="KW-0812">Transmembrane</keyword>
<keyword evidence="1" id="KW-0472">Membrane</keyword>
<sequence length="69" mass="7644">MMEKTNTRQKMILIFARLSFAIIGFLIAALTAKQGQEWLVLIGTAAGFLVGHIVVTLVMRLIEKLKGDN</sequence>
<reference evidence="2 3" key="1">
    <citation type="submission" date="2022-12" db="EMBL/GenBank/DDBJ databases">
        <title>Metagenome assembled genome from gulf of manar.</title>
        <authorList>
            <person name="Kohli P."/>
            <person name="Pk S."/>
            <person name="Venkata Ramana C."/>
            <person name="Sasikala C."/>
        </authorList>
    </citation>
    <scope>NUCLEOTIDE SEQUENCE [LARGE SCALE GENOMIC DNA]</scope>
    <source>
        <strain evidence="2">JB008</strain>
    </source>
</reference>
<dbReference type="Proteomes" id="UP001221217">
    <property type="component" value="Unassembled WGS sequence"/>
</dbReference>
<comment type="caution">
    <text evidence="2">The sequence shown here is derived from an EMBL/GenBank/DDBJ whole genome shotgun (WGS) entry which is preliminary data.</text>
</comment>
<organism evidence="2 3">
    <name type="scientific">Candidatus Thalassospirochaeta sargassi</name>
    <dbReference type="NCBI Taxonomy" id="3119039"/>
    <lineage>
        <taxon>Bacteria</taxon>
        <taxon>Pseudomonadati</taxon>
        <taxon>Spirochaetota</taxon>
        <taxon>Spirochaetia</taxon>
        <taxon>Spirochaetales</taxon>
        <taxon>Spirochaetaceae</taxon>
        <taxon>Candidatus Thalassospirochaeta</taxon>
    </lineage>
</organism>